<dbReference type="Proteomes" id="UP000609726">
    <property type="component" value="Unassembled WGS sequence"/>
</dbReference>
<protein>
    <submittedName>
        <fullName evidence="2">DUF4132 domain-containing protein</fullName>
    </submittedName>
</protein>
<keyword evidence="3" id="KW-1185">Reference proteome</keyword>
<evidence type="ECO:0000313" key="3">
    <source>
        <dbReference type="Proteomes" id="UP000609726"/>
    </source>
</evidence>
<feature type="domain" description="DUF4132" evidence="1">
    <location>
        <begin position="878"/>
        <end position="1063"/>
    </location>
</feature>
<dbReference type="InterPro" id="IPR025406">
    <property type="entry name" value="DUF4132"/>
</dbReference>
<sequence>MKLGECMLHTSAPVPPWLSAGPVIELSPSLASAALPSRRFPGAPPSRDADAAWNTYLAHARRNCNFIGSEAGHREAGKRVANSLRDGSLASDAVLLAAQGMFEEDLKRADGSPYLDFLVAHKGLPHALHALLAMEKFSLYHVNGDLYLHDCDGDGRPFAVGYSAFGPMELHLRAHLAIADSAVYAQCVDTIRRALPTLHPCRRPLLGVLLPDEPALSDQLALLPEILAHNGPASWLRLTATAPASLAALSRLKPPTSQWCQEYHRSPAAVASAVRERGVDAVALLEDGAAITAAGRALACIGTPASMRAMALASGANKDAAVRFSKAAQRWPLAAIAALSELLADDGAIPASARTVLGALAQTHAQSLPGFTPWISPRAARVLAQIAVGASASVDSANMADLPPVLACPPWTAPPKKPAAALALAPLALAPVERWSAAERAAMLYTPAPGYTPADILKDPVMAARCLGIHKAPFTSQAAEAITNADTAAFMVAWYAAHGAGGRIHSWSLASLPEPMNEQVWNALRSVEILDAGHVVATLGVRGLPGLTGLCETAPAQNLQHASYIGAVELAAPMARACATLKPGAPRTAARDWLLAHPEHAACALIAPALGKPGGARDQARAALLLIAGAGHADLLMAVAARYRQKPVDAALRALLEQDPLERHPPKIAKLPDFWQPQGWTRPCLAASGQPLPAASLEHIGVMLRFPHADGVYAGVDQLRQACTGESLAAFAWDAFRAWTEAGSEPRENWVVSALGLVGNDDSARKLAPLIRAWPGEGQHARAVIGLDVLARIGSDTALILLNGIARKVKFKALQDRAREKIAEVAAARGFTGEELEDRLAPDLGLDAQGTLLLDFGARAFMVGFDEALKPCVRDANGKRLPDLPKPNKRDDAALADAAVNRFKLLKKDARSIAAQQVQRLEVAMCTRRRWSAQVFHTFLAGHPLLRHLVQRIVWGAWEADGGRPLGCFRVAPDGALTDAADDAYALPPGALIGIPHALDLAPADAAAFGALLADYELTQPFAQIGRDTYTLSDAEQAAERLLRWNGMAVPTGRVLGLAGKGWRRGTPEGGGVIASVFKAVAPGRIAVLWLEPGIHADASGSVAEQRLCELVTGAGDHWGSVGKAEALSTLDPIAASELIRDMQALCA</sequence>
<gene>
    <name evidence="2" type="ORF">F2P45_12625</name>
</gene>
<reference evidence="2 3" key="1">
    <citation type="submission" date="2019-10" db="EMBL/GenBank/DDBJ databases">
        <title>Taxonomy of Antarctic Massilia spp.: description of Massilia rubra sp. nov., Massilia aquatica sp. nov., Massilia mucilaginosa sp. nov., Massilia frigida sp. nov. isolated from streams, lakes and regoliths.</title>
        <authorList>
            <person name="Holochova P."/>
            <person name="Sedlacek I."/>
            <person name="Kralova S."/>
            <person name="Maslanova I."/>
            <person name="Busse H.-J."/>
            <person name="Stankova E."/>
            <person name="Vrbovska V."/>
            <person name="Kovarovic V."/>
            <person name="Bartak M."/>
            <person name="Svec P."/>
            <person name="Pantucek R."/>
        </authorList>
    </citation>
    <scope>NUCLEOTIDE SEQUENCE [LARGE SCALE GENOMIC DNA]</scope>
    <source>
        <strain evidence="2 3">CCM 8733</strain>
    </source>
</reference>
<dbReference type="Pfam" id="PF13569">
    <property type="entry name" value="DUF4132"/>
    <property type="match status" value="1"/>
</dbReference>
<proteinExistence type="predicted"/>
<evidence type="ECO:0000313" key="2">
    <source>
        <dbReference type="EMBL" id="NHZ89850.1"/>
    </source>
</evidence>
<name>A0ABX0NT30_9BURK</name>
<accession>A0ABX0NT30</accession>
<evidence type="ECO:0000259" key="1">
    <source>
        <dbReference type="Pfam" id="PF13569"/>
    </source>
</evidence>
<comment type="caution">
    <text evidence="2">The sequence shown here is derived from an EMBL/GenBank/DDBJ whole genome shotgun (WGS) entry which is preliminary data.</text>
</comment>
<organism evidence="2 3">
    <name type="scientific">Massilia mucilaginosa</name>
    <dbReference type="NCBI Taxonomy" id="2609282"/>
    <lineage>
        <taxon>Bacteria</taxon>
        <taxon>Pseudomonadati</taxon>
        <taxon>Pseudomonadota</taxon>
        <taxon>Betaproteobacteria</taxon>
        <taxon>Burkholderiales</taxon>
        <taxon>Oxalobacteraceae</taxon>
        <taxon>Telluria group</taxon>
        <taxon>Massilia</taxon>
    </lineage>
</organism>
<dbReference type="EMBL" id="WHJH01000012">
    <property type="protein sequence ID" value="NHZ89850.1"/>
    <property type="molecule type" value="Genomic_DNA"/>
</dbReference>